<dbReference type="HOGENOM" id="CLU_025996_0_4_6"/>
<dbReference type="InterPro" id="IPR029044">
    <property type="entry name" value="Nucleotide-diphossugar_trans"/>
</dbReference>
<dbReference type="RefSeq" id="WP_004814151.1">
    <property type="nucleotide sequence ID" value="NZ_KB849451.1"/>
</dbReference>
<evidence type="ECO:0000313" key="3">
    <source>
        <dbReference type="Proteomes" id="UP000018438"/>
    </source>
</evidence>
<dbReference type="PANTHER" id="PTHR43685:SF11">
    <property type="entry name" value="GLYCOSYLTRANSFERASE TAGX-RELATED"/>
    <property type="match status" value="1"/>
</dbReference>
<dbReference type="SUPFAM" id="SSF53448">
    <property type="entry name" value="Nucleotide-diphospho-sugar transferases"/>
    <property type="match status" value="1"/>
</dbReference>
<reference evidence="2 3" key="1">
    <citation type="submission" date="2013-02" db="EMBL/GenBank/DDBJ databases">
        <title>The Genome Sequence of Acinetobacter schindleri NIPH 900.</title>
        <authorList>
            <consortium name="The Broad Institute Genome Sequencing Platform"/>
            <consortium name="The Broad Institute Genome Sequencing Center for Infectious Disease"/>
            <person name="Cerqueira G."/>
            <person name="Feldgarden M."/>
            <person name="Courvalin P."/>
            <person name="Perichon B."/>
            <person name="Grillot-Courvalin C."/>
            <person name="Clermont D."/>
            <person name="Rocha E."/>
            <person name="Yoon E.-J."/>
            <person name="Nemec A."/>
            <person name="Walker B."/>
            <person name="Young S.K."/>
            <person name="Zeng Q."/>
            <person name="Gargeya S."/>
            <person name="Fitzgerald M."/>
            <person name="Haas B."/>
            <person name="Abouelleil A."/>
            <person name="Alvarado L."/>
            <person name="Arachchi H.M."/>
            <person name="Berlin A.M."/>
            <person name="Chapman S.B."/>
            <person name="Dewar J."/>
            <person name="Goldberg J."/>
            <person name="Griggs A."/>
            <person name="Gujja S."/>
            <person name="Hansen M."/>
            <person name="Howarth C."/>
            <person name="Imamovic A."/>
            <person name="Larimer J."/>
            <person name="McCowan C."/>
            <person name="Murphy C."/>
            <person name="Neiman D."/>
            <person name="Pearson M."/>
            <person name="Priest M."/>
            <person name="Roberts A."/>
            <person name="Saif S."/>
            <person name="Shea T."/>
            <person name="Sisk P."/>
            <person name="Sykes S."/>
            <person name="Wortman J."/>
            <person name="Nusbaum C."/>
            <person name="Birren B."/>
        </authorList>
    </citation>
    <scope>NUCLEOTIDE SEQUENCE [LARGE SCALE GENOMIC DNA]</scope>
    <source>
        <strain evidence="2 3">NIPH 900</strain>
    </source>
</reference>
<name>N8Y1C9_9GAMM</name>
<dbReference type="Gene3D" id="3.90.550.10">
    <property type="entry name" value="Spore Coat Polysaccharide Biosynthesis Protein SpsA, Chain A"/>
    <property type="match status" value="1"/>
</dbReference>
<protein>
    <recommendedName>
        <fullName evidence="1">Glycosyltransferase 2-like domain-containing protein</fullName>
    </recommendedName>
</protein>
<dbReference type="PANTHER" id="PTHR43685">
    <property type="entry name" value="GLYCOSYLTRANSFERASE"/>
    <property type="match status" value="1"/>
</dbReference>
<keyword evidence="3" id="KW-1185">Reference proteome</keyword>
<gene>
    <name evidence="2" type="ORF">F965_01354</name>
</gene>
<feature type="domain" description="Glycosyltransferase 2-like" evidence="1">
    <location>
        <begin position="10"/>
        <end position="175"/>
    </location>
</feature>
<dbReference type="Proteomes" id="UP000018438">
    <property type="component" value="Unassembled WGS sequence"/>
</dbReference>
<dbReference type="InterPro" id="IPR050834">
    <property type="entry name" value="Glycosyltransf_2"/>
</dbReference>
<dbReference type="AlphaFoldDB" id="N8Y1C9"/>
<dbReference type="PATRIC" id="fig|1217675.3.peg.1311"/>
<sequence length="289" mass="34454">MNQSNQPLVSVVIPCYNHESFVQDSIQSVIDQTYQNIELIIIDDGSKDGSVEKVQEMLPACKERFVRFEFRHRTNKGLSTTLNEALEWCQGEYLSPLASDDIFLKNKITDQIEVLEKEKNIVALFGGIELINENNDFVEELKIEYIKKYSFKEIILHKHIIYAPTQLIRMRYVKEVGGYKEDLIIEDWYMWLKLSKLGELVAYPQTYTKYRQHDNNTVKQLDKMCNGRFHVLSYFKDSKYYSEAMFNALWLNSMEMIAYNKSNRLFIFMKLFWYNPKYFSMKLIKRFFN</sequence>
<dbReference type="EMBL" id="APPI01000014">
    <property type="protein sequence ID" value="ENV13453.1"/>
    <property type="molecule type" value="Genomic_DNA"/>
</dbReference>
<accession>N8Y1C9</accession>
<comment type="caution">
    <text evidence="2">The sequence shown here is derived from an EMBL/GenBank/DDBJ whole genome shotgun (WGS) entry which is preliminary data.</text>
</comment>
<proteinExistence type="predicted"/>
<dbReference type="InterPro" id="IPR001173">
    <property type="entry name" value="Glyco_trans_2-like"/>
</dbReference>
<evidence type="ECO:0000259" key="1">
    <source>
        <dbReference type="Pfam" id="PF00535"/>
    </source>
</evidence>
<evidence type="ECO:0000313" key="2">
    <source>
        <dbReference type="EMBL" id="ENV13453.1"/>
    </source>
</evidence>
<dbReference type="Pfam" id="PF00535">
    <property type="entry name" value="Glycos_transf_2"/>
    <property type="match status" value="1"/>
</dbReference>
<organism evidence="2 3">
    <name type="scientific">Acinetobacter schindleri NIPH 900</name>
    <dbReference type="NCBI Taxonomy" id="1217675"/>
    <lineage>
        <taxon>Bacteria</taxon>
        <taxon>Pseudomonadati</taxon>
        <taxon>Pseudomonadota</taxon>
        <taxon>Gammaproteobacteria</taxon>
        <taxon>Moraxellales</taxon>
        <taxon>Moraxellaceae</taxon>
        <taxon>Acinetobacter</taxon>
    </lineage>
</organism>